<keyword evidence="3" id="KW-1185">Reference proteome</keyword>
<evidence type="ECO:0000256" key="1">
    <source>
        <dbReference type="SAM" id="MobiDB-lite"/>
    </source>
</evidence>
<proteinExistence type="predicted"/>
<feature type="region of interest" description="Disordered" evidence="1">
    <location>
        <begin position="65"/>
        <end position="99"/>
    </location>
</feature>
<name>A0A200PPI8_MACCD</name>
<comment type="caution">
    <text evidence="2">The sequence shown here is derived from an EMBL/GenBank/DDBJ whole genome shotgun (WGS) entry which is preliminary data.</text>
</comment>
<dbReference type="OMA" id="DILQLMG"/>
<protein>
    <submittedName>
        <fullName evidence="2">Uncharacterized protein</fullName>
    </submittedName>
</protein>
<dbReference type="PANTHER" id="PTHR31984">
    <property type="entry name" value="TRANSPORTER, PUTATIVE (DUF179)-RELATED"/>
    <property type="match status" value="1"/>
</dbReference>
<gene>
    <name evidence="2" type="ORF">BVC80_1459g5</name>
</gene>
<dbReference type="Gene3D" id="3.40.1740.10">
    <property type="entry name" value="VC0467-like"/>
    <property type="match status" value="1"/>
</dbReference>
<dbReference type="InParanoid" id="A0A200PPI8"/>
<dbReference type="Proteomes" id="UP000195402">
    <property type="component" value="Unassembled WGS sequence"/>
</dbReference>
<evidence type="ECO:0000313" key="3">
    <source>
        <dbReference type="Proteomes" id="UP000195402"/>
    </source>
</evidence>
<dbReference type="PANTHER" id="PTHR31984:SF11">
    <property type="entry name" value="TRANSPORTER, PUTATIVE (DUF179)-RELATED"/>
    <property type="match status" value="1"/>
</dbReference>
<dbReference type="Pfam" id="PF02622">
    <property type="entry name" value="DUF179"/>
    <property type="match status" value="1"/>
</dbReference>
<dbReference type="STRING" id="56857.A0A200PPI8"/>
<reference evidence="2 3" key="1">
    <citation type="journal article" date="2017" name="Mol. Plant">
        <title>The Genome of Medicinal Plant Macleaya cordata Provides New Insights into Benzylisoquinoline Alkaloids Metabolism.</title>
        <authorList>
            <person name="Liu X."/>
            <person name="Liu Y."/>
            <person name="Huang P."/>
            <person name="Ma Y."/>
            <person name="Qing Z."/>
            <person name="Tang Q."/>
            <person name="Cao H."/>
            <person name="Cheng P."/>
            <person name="Zheng Y."/>
            <person name="Yuan Z."/>
            <person name="Zhou Y."/>
            <person name="Liu J."/>
            <person name="Tang Z."/>
            <person name="Zhuo Y."/>
            <person name="Zhang Y."/>
            <person name="Yu L."/>
            <person name="Huang J."/>
            <person name="Yang P."/>
            <person name="Peng Q."/>
            <person name="Zhang J."/>
            <person name="Jiang W."/>
            <person name="Zhang Z."/>
            <person name="Lin K."/>
            <person name="Ro D.K."/>
            <person name="Chen X."/>
            <person name="Xiong X."/>
            <person name="Shang Y."/>
            <person name="Huang S."/>
            <person name="Zeng J."/>
        </authorList>
    </citation>
    <scope>NUCLEOTIDE SEQUENCE [LARGE SCALE GENOMIC DNA]</scope>
    <source>
        <strain evidence="3">cv. BLH2017</strain>
        <tissue evidence="2">Root</tissue>
    </source>
</reference>
<dbReference type="OrthoDB" id="272750at2759"/>
<dbReference type="FunCoup" id="A0A200PPI8">
    <property type="interactions" value="1"/>
</dbReference>
<feature type="compositionally biased region" description="Basic and acidic residues" evidence="1">
    <location>
        <begin position="86"/>
        <end position="99"/>
    </location>
</feature>
<accession>A0A200PPI8</accession>
<dbReference type="InterPro" id="IPR003774">
    <property type="entry name" value="AlgH-like"/>
</dbReference>
<dbReference type="SUPFAM" id="SSF143456">
    <property type="entry name" value="VC0467-like"/>
    <property type="match status" value="1"/>
</dbReference>
<evidence type="ECO:0000313" key="2">
    <source>
        <dbReference type="EMBL" id="OVA00126.1"/>
    </source>
</evidence>
<dbReference type="EMBL" id="MVGT01004364">
    <property type="protein sequence ID" value="OVA00126.1"/>
    <property type="molecule type" value="Genomic_DNA"/>
</dbReference>
<sequence>MFLFPYKKGMFLFPYKKGMLNPGTGTDRIDRVSDRKNSSSAWTLFIHIFDHVSCTCSEHDFITGSGDQSIPEEDGSEGRNPAPDINKSDDSTVHESHRTTKLDWRTVRANFVARKKVLLVDTESPVQDGVFCESSKPLGLKWAHPIHEPETGCILVATEKLDGIRTFERTVVFLLRSGNEHPREGPFGVIINRPLHKNINDMKPTNRDLSTTFADCSLHFGGPLEASMFLLNTGEGLQISGFEEVIDGLCFGARNRLDEAAGLVKKGILRPQDFKFFVGYAGWQMDQLKEEIESGYWFLAACSADLIRGGSPGSSSEGLWEEILQLMGGHYAEVSKKPKQNS</sequence>
<dbReference type="AlphaFoldDB" id="A0A200PPI8"/>
<organism evidence="2 3">
    <name type="scientific">Macleaya cordata</name>
    <name type="common">Five-seeded plume-poppy</name>
    <name type="synonym">Bocconia cordata</name>
    <dbReference type="NCBI Taxonomy" id="56857"/>
    <lineage>
        <taxon>Eukaryota</taxon>
        <taxon>Viridiplantae</taxon>
        <taxon>Streptophyta</taxon>
        <taxon>Embryophyta</taxon>
        <taxon>Tracheophyta</taxon>
        <taxon>Spermatophyta</taxon>
        <taxon>Magnoliopsida</taxon>
        <taxon>Ranunculales</taxon>
        <taxon>Papaveraceae</taxon>
        <taxon>Papaveroideae</taxon>
        <taxon>Macleaya</taxon>
    </lineage>
</organism>